<feature type="domain" description="C2H2-type" evidence="13">
    <location>
        <begin position="87"/>
        <end position="115"/>
    </location>
</feature>
<dbReference type="GO" id="GO:0008270">
    <property type="term" value="F:zinc ion binding"/>
    <property type="evidence" value="ECO:0007669"/>
    <property type="project" value="UniProtKB-KW"/>
</dbReference>
<gene>
    <name evidence="14" type="ORF">BSL78_15850</name>
</gene>
<dbReference type="InterPro" id="IPR036236">
    <property type="entry name" value="Znf_C2H2_sf"/>
</dbReference>
<sequence length="566" mass="65172">MDQQIENLIKALQEEQEKSGNDHCCPPDPLDGIPSNPVIGDQSNLSNVLQEIYHTSSFLQRPDSEAEGLIGYNITRHSVLSVIQNPYMCAMCGVVFAFSGNLTKHIRTTHTALEDPTVQVKKVEPTSTDEKIWTPKKRGRPRKTDSEISSRNKENEDQVGIEVKQTGEGSEETGSRPRRERKIPKRYQDDGGEESVMDEDKTTAQEDGDDWDKSKGVEGHDADPSGDEVEKPVKRKKKKKSLPVEIENADVADEVIGLTSEIYKPFPCEFCAEIFRSFKQRSDHRLQEHENEILKCKECEKLFPLNKFWLYQRHCQTHERAKKAKARRRPEGELVCNICGTSVTTAACLSIHIQHLHPEAVHIEKPFRCAECGKVFRTKYLLKSHIGLVHTDEKPFSCSVCGKGFKTKRYLEMHLRVHTGEKPFGCRFCDKCFRTNAGRRKHERIHTKERPYKCQYCDKDYYTKISMLEHTTSAHTQDRPLMCEICGKTFVHRASLRQHKFLHTGQKPFVCQFCNRAFSQKVNLQDHVRSLHTHEKPYKCKLCEMAFSRSTGRNEHMKKNTNLNPK</sequence>
<dbReference type="PROSITE" id="PS50157">
    <property type="entry name" value="ZINC_FINGER_C2H2_2"/>
    <property type="match status" value="8"/>
</dbReference>
<accession>A0A2G8KH06</accession>
<proteinExistence type="inferred from homology"/>
<organism evidence="14 15">
    <name type="scientific">Stichopus japonicus</name>
    <name type="common">Sea cucumber</name>
    <dbReference type="NCBI Taxonomy" id="307972"/>
    <lineage>
        <taxon>Eukaryota</taxon>
        <taxon>Metazoa</taxon>
        <taxon>Echinodermata</taxon>
        <taxon>Eleutherozoa</taxon>
        <taxon>Echinozoa</taxon>
        <taxon>Holothuroidea</taxon>
        <taxon>Aspidochirotacea</taxon>
        <taxon>Aspidochirotida</taxon>
        <taxon>Stichopodidae</taxon>
        <taxon>Apostichopus</taxon>
    </lineage>
</organism>
<feature type="domain" description="C2H2-type" evidence="13">
    <location>
        <begin position="396"/>
        <end position="423"/>
    </location>
</feature>
<dbReference type="PROSITE" id="PS00028">
    <property type="entry name" value="ZINC_FINGER_C2H2_1"/>
    <property type="match status" value="9"/>
</dbReference>
<evidence type="ECO:0000256" key="6">
    <source>
        <dbReference type="ARBA" id="ARBA00022833"/>
    </source>
</evidence>
<dbReference type="AlphaFoldDB" id="A0A2G8KH06"/>
<dbReference type="Proteomes" id="UP000230750">
    <property type="component" value="Unassembled WGS sequence"/>
</dbReference>
<keyword evidence="10" id="KW-0539">Nucleus</keyword>
<dbReference type="OrthoDB" id="6077919at2759"/>
<comment type="similarity">
    <text evidence="2">Belongs to the krueppel C2H2-type zinc-finger protein family.</text>
</comment>
<keyword evidence="9" id="KW-0804">Transcription</keyword>
<keyword evidence="3" id="KW-0479">Metal-binding</keyword>
<keyword evidence="4" id="KW-0677">Repeat</keyword>
<evidence type="ECO:0000256" key="10">
    <source>
        <dbReference type="ARBA" id="ARBA00023242"/>
    </source>
</evidence>
<keyword evidence="5 11" id="KW-0863">Zinc-finger</keyword>
<dbReference type="InterPro" id="IPR013087">
    <property type="entry name" value="Znf_C2H2_type"/>
</dbReference>
<keyword evidence="7" id="KW-0805">Transcription regulation</keyword>
<evidence type="ECO:0000256" key="1">
    <source>
        <dbReference type="ARBA" id="ARBA00004123"/>
    </source>
</evidence>
<evidence type="ECO:0000256" key="12">
    <source>
        <dbReference type="SAM" id="MobiDB-lite"/>
    </source>
</evidence>
<dbReference type="STRING" id="307972.A0A2G8KH06"/>
<feature type="compositionally biased region" description="Basic and acidic residues" evidence="12">
    <location>
        <begin position="121"/>
        <end position="133"/>
    </location>
</feature>
<evidence type="ECO:0000256" key="2">
    <source>
        <dbReference type="ARBA" id="ARBA00006991"/>
    </source>
</evidence>
<evidence type="ECO:0000256" key="9">
    <source>
        <dbReference type="ARBA" id="ARBA00023163"/>
    </source>
</evidence>
<evidence type="ECO:0000256" key="5">
    <source>
        <dbReference type="ARBA" id="ARBA00022771"/>
    </source>
</evidence>
<comment type="subcellular location">
    <subcellularLocation>
        <location evidence="1">Nucleus</location>
    </subcellularLocation>
</comment>
<evidence type="ECO:0000256" key="3">
    <source>
        <dbReference type="ARBA" id="ARBA00022723"/>
    </source>
</evidence>
<evidence type="ECO:0000313" key="15">
    <source>
        <dbReference type="Proteomes" id="UP000230750"/>
    </source>
</evidence>
<evidence type="ECO:0000256" key="7">
    <source>
        <dbReference type="ARBA" id="ARBA00023015"/>
    </source>
</evidence>
<evidence type="ECO:0000313" key="14">
    <source>
        <dbReference type="EMBL" id="PIK47272.1"/>
    </source>
</evidence>
<feature type="compositionally biased region" description="Basic and acidic residues" evidence="12">
    <location>
        <begin position="211"/>
        <end position="232"/>
    </location>
</feature>
<evidence type="ECO:0000256" key="4">
    <source>
        <dbReference type="ARBA" id="ARBA00022737"/>
    </source>
</evidence>
<feature type="compositionally biased region" description="Basic and acidic residues" evidence="12">
    <location>
        <begin position="142"/>
        <end position="156"/>
    </location>
</feature>
<dbReference type="Gene3D" id="3.30.160.60">
    <property type="entry name" value="Classic Zinc Finger"/>
    <property type="match status" value="8"/>
</dbReference>
<comment type="caution">
    <text evidence="14">The sequence shown here is derived from an EMBL/GenBank/DDBJ whole genome shotgun (WGS) entry which is preliminary data.</text>
</comment>
<feature type="domain" description="C2H2-type" evidence="13">
    <location>
        <begin position="367"/>
        <end position="395"/>
    </location>
</feature>
<name>A0A2G8KH06_STIJA</name>
<feature type="compositionally biased region" description="Basic residues" evidence="12">
    <location>
        <begin position="176"/>
        <end position="185"/>
    </location>
</feature>
<dbReference type="PANTHER" id="PTHR24399:SF23">
    <property type="entry name" value="C2H2-TYPE DOMAIN-CONTAINING PROTEIN"/>
    <property type="match status" value="1"/>
</dbReference>
<feature type="domain" description="C2H2-type" evidence="13">
    <location>
        <begin position="452"/>
        <end position="480"/>
    </location>
</feature>
<dbReference type="FunFam" id="3.30.160.60:FF:000110">
    <property type="entry name" value="Zinc finger protein-like"/>
    <property type="match status" value="2"/>
</dbReference>
<dbReference type="PANTHER" id="PTHR24399">
    <property type="entry name" value="ZINC FINGER AND BTB DOMAIN-CONTAINING"/>
    <property type="match status" value="1"/>
</dbReference>
<dbReference type="GO" id="GO:0000978">
    <property type="term" value="F:RNA polymerase II cis-regulatory region sequence-specific DNA binding"/>
    <property type="evidence" value="ECO:0007669"/>
    <property type="project" value="TreeGrafter"/>
</dbReference>
<reference evidence="14 15" key="1">
    <citation type="journal article" date="2017" name="PLoS Biol.">
        <title>The sea cucumber genome provides insights into morphological evolution and visceral regeneration.</title>
        <authorList>
            <person name="Zhang X."/>
            <person name="Sun L."/>
            <person name="Yuan J."/>
            <person name="Sun Y."/>
            <person name="Gao Y."/>
            <person name="Zhang L."/>
            <person name="Li S."/>
            <person name="Dai H."/>
            <person name="Hamel J.F."/>
            <person name="Liu C."/>
            <person name="Yu Y."/>
            <person name="Liu S."/>
            <person name="Lin W."/>
            <person name="Guo K."/>
            <person name="Jin S."/>
            <person name="Xu P."/>
            <person name="Storey K.B."/>
            <person name="Huan P."/>
            <person name="Zhang T."/>
            <person name="Zhou Y."/>
            <person name="Zhang J."/>
            <person name="Lin C."/>
            <person name="Li X."/>
            <person name="Xing L."/>
            <person name="Huo D."/>
            <person name="Sun M."/>
            <person name="Wang L."/>
            <person name="Mercier A."/>
            <person name="Li F."/>
            <person name="Yang H."/>
            <person name="Xiang J."/>
        </authorList>
    </citation>
    <scope>NUCLEOTIDE SEQUENCE [LARGE SCALE GENOMIC DNA]</scope>
    <source>
        <strain evidence="14">Shaxun</strain>
        <tissue evidence="14">Muscle</tissue>
    </source>
</reference>
<dbReference type="GO" id="GO:0005654">
    <property type="term" value="C:nucleoplasm"/>
    <property type="evidence" value="ECO:0007669"/>
    <property type="project" value="TreeGrafter"/>
</dbReference>
<dbReference type="Pfam" id="PF00096">
    <property type="entry name" value="zf-C2H2"/>
    <property type="match status" value="5"/>
</dbReference>
<evidence type="ECO:0000259" key="13">
    <source>
        <dbReference type="PROSITE" id="PS50157"/>
    </source>
</evidence>
<keyword evidence="8" id="KW-0238">DNA-binding</keyword>
<keyword evidence="15" id="KW-1185">Reference proteome</keyword>
<dbReference type="SUPFAM" id="SSF57667">
    <property type="entry name" value="beta-beta-alpha zinc fingers"/>
    <property type="match status" value="4"/>
</dbReference>
<feature type="region of interest" description="Disordered" evidence="12">
    <location>
        <begin position="117"/>
        <end position="242"/>
    </location>
</feature>
<feature type="domain" description="C2H2-type" evidence="13">
    <location>
        <begin position="481"/>
        <end position="508"/>
    </location>
</feature>
<dbReference type="EMBL" id="MRZV01000591">
    <property type="protein sequence ID" value="PIK47272.1"/>
    <property type="molecule type" value="Genomic_DNA"/>
</dbReference>
<protein>
    <submittedName>
        <fullName evidence="14">Putative zinc finger protein</fullName>
    </submittedName>
</protein>
<feature type="domain" description="C2H2-type" evidence="13">
    <location>
        <begin position="509"/>
        <end position="537"/>
    </location>
</feature>
<feature type="domain" description="C2H2-type" evidence="13">
    <location>
        <begin position="538"/>
        <end position="565"/>
    </location>
</feature>
<feature type="domain" description="C2H2-type" evidence="13">
    <location>
        <begin position="424"/>
        <end position="451"/>
    </location>
</feature>
<evidence type="ECO:0000256" key="11">
    <source>
        <dbReference type="PROSITE-ProRule" id="PRU00042"/>
    </source>
</evidence>
<dbReference type="FunFam" id="3.30.160.60:FF:001480">
    <property type="entry name" value="Si:cabz01071911.3"/>
    <property type="match status" value="1"/>
</dbReference>
<dbReference type="FunFam" id="3.30.160.60:FF:000446">
    <property type="entry name" value="Zinc finger protein"/>
    <property type="match status" value="1"/>
</dbReference>
<keyword evidence="6" id="KW-0862">Zinc</keyword>
<evidence type="ECO:0000256" key="8">
    <source>
        <dbReference type="ARBA" id="ARBA00023125"/>
    </source>
</evidence>
<dbReference type="SMART" id="SM00355">
    <property type="entry name" value="ZnF_C2H2"/>
    <property type="match status" value="11"/>
</dbReference>
<dbReference type="GO" id="GO:0001227">
    <property type="term" value="F:DNA-binding transcription repressor activity, RNA polymerase II-specific"/>
    <property type="evidence" value="ECO:0007669"/>
    <property type="project" value="TreeGrafter"/>
</dbReference>